<feature type="region of interest" description="Disordered" evidence="1">
    <location>
        <begin position="37"/>
        <end position="65"/>
    </location>
</feature>
<feature type="compositionally biased region" description="Basic residues" evidence="1">
    <location>
        <begin position="56"/>
        <end position="65"/>
    </location>
</feature>
<accession>A0A067KRB4</accession>
<sequence length="140" mass="15966">MDSLASRNGLDRSQVSSLMPTFDQRKETAAFLYCSSHRSRERGENATSSGDQRRVDAKRRSKTKVKAVVATFSRNKNKEKSWEAMALQRWSVGPVSGGRKTKRGGERERKSVANCRSNETEERRRKKGKRKEEKEGSRVS</sequence>
<proteinExistence type="predicted"/>
<reference evidence="2 3" key="1">
    <citation type="journal article" date="2014" name="PLoS ONE">
        <title>Global Analysis of Gene Expression Profiles in Physic Nut (Jatropha curcas L.) Seedlings Exposed to Salt Stress.</title>
        <authorList>
            <person name="Zhang L."/>
            <person name="Zhang C."/>
            <person name="Wu P."/>
            <person name="Chen Y."/>
            <person name="Li M."/>
            <person name="Jiang H."/>
            <person name="Wu G."/>
        </authorList>
    </citation>
    <scope>NUCLEOTIDE SEQUENCE [LARGE SCALE GENOMIC DNA]</scope>
    <source>
        <strain evidence="3">cv. GZQX0401</strain>
        <tissue evidence="2">Young leaves</tissue>
    </source>
</reference>
<evidence type="ECO:0000313" key="2">
    <source>
        <dbReference type="EMBL" id="KDP37558.1"/>
    </source>
</evidence>
<feature type="region of interest" description="Disordered" evidence="1">
    <location>
        <begin position="1"/>
        <end position="21"/>
    </location>
</feature>
<evidence type="ECO:0000313" key="3">
    <source>
        <dbReference type="Proteomes" id="UP000027138"/>
    </source>
</evidence>
<dbReference type="EMBL" id="KK914399">
    <property type="protein sequence ID" value="KDP37558.1"/>
    <property type="molecule type" value="Genomic_DNA"/>
</dbReference>
<dbReference type="Proteomes" id="UP000027138">
    <property type="component" value="Unassembled WGS sequence"/>
</dbReference>
<protein>
    <submittedName>
        <fullName evidence="2">Uncharacterized protein</fullName>
    </submittedName>
</protein>
<gene>
    <name evidence="2" type="ORF">JCGZ_05997</name>
</gene>
<feature type="compositionally biased region" description="Basic and acidic residues" evidence="1">
    <location>
        <begin position="130"/>
        <end position="140"/>
    </location>
</feature>
<keyword evidence="3" id="KW-1185">Reference proteome</keyword>
<name>A0A067KRB4_JATCU</name>
<dbReference type="AlphaFoldDB" id="A0A067KRB4"/>
<evidence type="ECO:0000256" key="1">
    <source>
        <dbReference type="SAM" id="MobiDB-lite"/>
    </source>
</evidence>
<organism evidence="2 3">
    <name type="scientific">Jatropha curcas</name>
    <name type="common">Barbados nut</name>
    <dbReference type="NCBI Taxonomy" id="180498"/>
    <lineage>
        <taxon>Eukaryota</taxon>
        <taxon>Viridiplantae</taxon>
        <taxon>Streptophyta</taxon>
        <taxon>Embryophyta</taxon>
        <taxon>Tracheophyta</taxon>
        <taxon>Spermatophyta</taxon>
        <taxon>Magnoliopsida</taxon>
        <taxon>eudicotyledons</taxon>
        <taxon>Gunneridae</taxon>
        <taxon>Pentapetalae</taxon>
        <taxon>rosids</taxon>
        <taxon>fabids</taxon>
        <taxon>Malpighiales</taxon>
        <taxon>Euphorbiaceae</taxon>
        <taxon>Crotonoideae</taxon>
        <taxon>Jatropheae</taxon>
        <taxon>Jatropha</taxon>
    </lineage>
</organism>
<feature type="region of interest" description="Disordered" evidence="1">
    <location>
        <begin position="89"/>
        <end position="140"/>
    </location>
</feature>